<dbReference type="OrthoDB" id="9778478at2"/>
<dbReference type="STRING" id="349095.SAMN05660299_01252"/>
<accession>A0A1G9UTL0</accession>
<evidence type="ECO:0000259" key="8">
    <source>
        <dbReference type="Pfam" id="PF17042"/>
    </source>
</evidence>
<keyword evidence="5" id="KW-0067">ATP-binding</keyword>
<evidence type="ECO:0000256" key="2">
    <source>
        <dbReference type="ARBA" id="ARBA00022679"/>
    </source>
</evidence>
<keyword evidence="3" id="KW-0547">Nucleotide-binding</keyword>
<evidence type="ECO:0000256" key="4">
    <source>
        <dbReference type="ARBA" id="ARBA00022777"/>
    </source>
</evidence>
<evidence type="ECO:0000256" key="5">
    <source>
        <dbReference type="ARBA" id="ARBA00022840"/>
    </source>
</evidence>
<dbReference type="Gene3D" id="3.40.980.20">
    <property type="entry name" value="Four-carbon acid sugar kinase, nucleotide binding domain"/>
    <property type="match status" value="1"/>
</dbReference>
<dbReference type="InterPro" id="IPR037051">
    <property type="entry name" value="4-carb_acid_sugar_kinase_N_sf"/>
</dbReference>
<organism evidence="9 10">
    <name type="scientific">Megasphaera paucivorans</name>
    <dbReference type="NCBI Taxonomy" id="349095"/>
    <lineage>
        <taxon>Bacteria</taxon>
        <taxon>Bacillati</taxon>
        <taxon>Bacillota</taxon>
        <taxon>Negativicutes</taxon>
        <taxon>Veillonellales</taxon>
        <taxon>Veillonellaceae</taxon>
        <taxon>Megasphaera</taxon>
    </lineage>
</organism>
<gene>
    <name evidence="9" type="ORF">SAMN05660299_01252</name>
</gene>
<reference evidence="9 10" key="1">
    <citation type="submission" date="2016-10" db="EMBL/GenBank/DDBJ databases">
        <authorList>
            <person name="de Groot N.N."/>
        </authorList>
    </citation>
    <scope>NUCLEOTIDE SEQUENCE [LARGE SCALE GENOMIC DNA]</scope>
    <source>
        <strain evidence="9 10">DSM 16981</strain>
    </source>
</reference>
<dbReference type="SUPFAM" id="SSF142764">
    <property type="entry name" value="YgbK-like"/>
    <property type="match status" value="1"/>
</dbReference>
<evidence type="ECO:0000256" key="6">
    <source>
        <dbReference type="ARBA" id="ARBA00023277"/>
    </source>
</evidence>
<dbReference type="InterPro" id="IPR010737">
    <property type="entry name" value="4-carb_acid_sugar_kinase_N"/>
</dbReference>
<dbReference type="RefSeq" id="WP_091649454.1">
    <property type="nucleotide sequence ID" value="NZ_FNHQ01000010.1"/>
</dbReference>
<evidence type="ECO:0000313" key="10">
    <source>
        <dbReference type="Proteomes" id="UP000199309"/>
    </source>
</evidence>
<evidence type="ECO:0000259" key="7">
    <source>
        <dbReference type="Pfam" id="PF07005"/>
    </source>
</evidence>
<keyword evidence="6" id="KW-0119">Carbohydrate metabolism</keyword>
<feature type="domain" description="Four-carbon acid sugar kinase N-terminal" evidence="7">
    <location>
        <begin position="5"/>
        <end position="217"/>
    </location>
</feature>
<dbReference type="InterPro" id="IPR031475">
    <property type="entry name" value="NBD_C"/>
</dbReference>
<dbReference type="InterPro" id="IPR042213">
    <property type="entry name" value="NBD_C_sf"/>
</dbReference>
<dbReference type="EMBL" id="FNHQ01000010">
    <property type="protein sequence ID" value="SDM63203.1"/>
    <property type="molecule type" value="Genomic_DNA"/>
</dbReference>
<dbReference type="Proteomes" id="UP000199309">
    <property type="component" value="Unassembled WGS sequence"/>
</dbReference>
<evidence type="ECO:0000256" key="1">
    <source>
        <dbReference type="ARBA" id="ARBA00005715"/>
    </source>
</evidence>
<dbReference type="AlphaFoldDB" id="A0A1G9UTL0"/>
<dbReference type="Pfam" id="PF17042">
    <property type="entry name" value="NBD_C"/>
    <property type="match status" value="1"/>
</dbReference>
<keyword evidence="4" id="KW-0418">Kinase</keyword>
<comment type="similarity">
    <text evidence="1">Belongs to the four-carbon acid sugar kinase family.</text>
</comment>
<evidence type="ECO:0000313" key="9">
    <source>
        <dbReference type="EMBL" id="SDM63203.1"/>
    </source>
</evidence>
<dbReference type="GO" id="GO:0005524">
    <property type="term" value="F:ATP binding"/>
    <property type="evidence" value="ECO:0007669"/>
    <property type="project" value="UniProtKB-KW"/>
</dbReference>
<evidence type="ECO:0000256" key="3">
    <source>
        <dbReference type="ARBA" id="ARBA00022741"/>
    </source>
</evidence>
<feature type="domain" description="Four-carbon acid sugar kinase nucleotide binding" evidence="8">
    <location>
        <begin position="229"/>
        <end position="389"/>
    </location>
</feature>
<sequence length="405" mass="43876">MREFVIIADDFTGANDTGVQVRKQGIPIDVLLELDPAAQGEGSIVIDTESRVIPPTEAYACMVHIAETIVQQGGCRYLYKKVDSTLRGNLKEEIKALLEIYNPELIIFDPAYPAQGRTVENRRLCVYGKPLLTTEIAADPRNPVFEDDIAQLLSSYTGTAVIHVTEKELASETMQLTSGAYTFDTTRQEQMEQIAKMVLQTGRKTVWIGSAGLAAGLLSSVYHKAPVLSVIGSVSSKTMEQIAYCQERGISVVCVDMTRICEGDAMEEAIRPAVDILQKGQDVIVTAAATRQDYETFLKYGKECGKEPAVLAEITKQTLSAAVPYLVSKVRICGIFLTGGDTAIAAIHRLQASGSHIDSQILPGFVQGRLMGGICDGLPIVTKAGAFGVDSDIYNSMMKLKEIVG</sequence>
<keyword evidence="10" id="KW-1185">Reference proteome</keyword>
<proteinExistence type="inferred from homology"/>
<dbReference type="Gene3D" id="3.40.50.10840">
    <property type="entry name" value="Putative sugar-binding, N-terminal domain"/>
    <property type="match status" value="1"/>
</dbReference>
<dbReference type="Pfam" id="PF07005">
    <property type="entry name" value="SBD_N"/>
    <property type="match status" value="1"/>
</dbReference>
<dbReference type="GO" id="GO:0016301">
    <property type="term" value="F:kinase activity"/>
    <property type="evidence" value="ECO:0007669"/>
    <property type="project" value="UniProtKB-KW"/>
</dbReference>
<keyword evidence="2" id="KW-0808">Transferase</keyword>
<name>A0A1G9UTL0_9FIRM</name>
<protein>
    <submittedName>
        <fullName evidence="9">Uncharacterized conserved protein YgbK, DUF1537 family</fullName>
    </submittedName>
</protein>